<evidence type="ECO:0000313" key="10">
    <source>
        <dbReference type="Proteomes" id="UP000471147"/>
    </source>
</evidence>
<dbReference type="InterPro" id="IPR036866">
    <property type="entry name" value="RibonucZ/Hydroxyglut_hydro"/>
</dbReference>
<dbReference type="GO" id="GO:0004416">
    <property type="term" value="F:hydroxyacylglutathione hydrolase activity"/>
    <property type="evidence" value="ECO:0007669"/>
    <property type="project" value="UniProtKB-UniRule"/>
</dbReference>
<dbReference type="PIRSF" id="PIRSF005457">
    <property type="entry name" value="Glx"/>
    <property type="match status" value="1"/>
</dbReference>
<comment type="subunit">
    <text evidence="7">Monomer.</text>
</comment>
<feature type="binding site" evidence="7">
    <location>
        <position position="60"/>
    </location>
    <ligand>
        <name>Zn(2+)</name>
        <dbReference type="ChEBI" id="CHEBI:29105"/>
        <label>2</label>
    </ligand>
</feature>
<name>A0A6I4M0I4_9SPHN</name>
<feature type="domain" description="Metallo-beta-lactamase" evidence="8">
    <location>
        <begin position="13"/>
        <end position="171"/>
    </location>
</feature>
<dbReference type="UniPathway" id="UPA00619">
    <property type="reaction ID" value="UER00676"/>
</dbReference>
<dbReference type="GO" id="GO:0046872">
    <property type="term" value="F:metal ion binding"/>
    <property type="evidence" value="ECO:0007669"/>
    <property type="project" value="UniProtKB-KW"/>
</dbReference>
<evidence type="ECO:0000256" key="2">
    <source>
        <dbReference type="ARBA" id="ARBA00004963"/>
    </source>
</evidence>
<comment type="cofactor">
    <cofactor evidence="7">
        <name>Zn(2+)</name>
        <dbReference type="ChEBI" id="CHEBI:29105"/>
    </cofactor>
    <text evidence="7">Binds 2 Zn(2+) ions per subunit.</text>
</comment>
<feature type="binding site" evidence="7">
    <location>
        <position position="114"/>
    </location>
    <ligand>
        <name>Zn(2+)</name>
        <dbReference type="ChEBI" id="CHEBI:29105"/>
        <label>1</label>
    </ligand>
</feature>
<dbReference type="InterPro" id="IPR017782">
    <property type="entry name" value="Hydroxyacylglutathione_Hdrlase"/>
</dbReference>
<dbReference type="PANTHER" id="PTHR43705">
    <property type="entry name" value="HYDROXYACYLGLUTATHIONE HYDROLASE"/>
    <property type="match status" value="1"/>
</dbReference>
<feature type="binding site" evidence="7">
    <location>
        <position position="61"/>
    </location>
    <ligand>
        <name>Zn(2+)</name>
        <dbReference type="ChEBI" id="CHEBI:29105"/>
        <label>2</label>
    </ligand>
</feature>
<dbReference type="PANTHER" id="PTHR43705:SF1">
    <property type="entry name" value="HYDROXYACYLGLUTATHIONE HYDROLASE GLOB"/>
    <property type="match status" value="1"/>
</dbReference>
<dbReference type="NCBIfam" id="TIGR03413">
    <property type="entry name" value="GSH_gloB"/>
    <property type="match status" value="1"/>
</dbReference>
<keyword evidence="5 7" id="KW-0378">Hydrolase</keyword>
<evidence type="ECO:0000256" key="6">
    <source>
        <dbReference type="ARBA" id="ARBA00022833"/>
    </source>
</evidence>
<keyword evidence="6 7" id="KW-0862">Zinc</keyword>
<comment type="pathway">
    <text evidence="2 7">Secondary metabolite metabolism; methylglyoxal degradation; (R)-lactate from methylglyoxal: step 2/2.</text>
</comment>
<sequence>MALEIVRIPVLSDNYVWLVHEPVSGETMVIDPAVAPPVLEKAEELGWKISQIWNTHWHPDHTGGNVEIRQATGCTITGPAAEAGRIPTLDVQVKGADVVRLGDVTADVLDVPAHTAGHIAFHFAEDKAAFVGDTLFAMGCGRLFEGTAEQMFGNMRALEALGDDTAIYCAHEYTLSNGRFALTVEPDNRALVQRMAEVIALRDRGEPTVPTTIALEKATNPFMRAASVAELAARRATKDAA</sequence>
<dbReference type="GO" id="GO:0019243">
    <property type="term" value="P:methylglyoxal catabolic process to D-lactate via S-lactoyl-glutathione"/>
    <property type="evidence" value="ECO:0007669"/>
    <property type="project" value="UniProtKB-UniRule"/>
</dbReference>
<dbReference type="Pfam" id="PF16123">
    <property type="entry name" value="HAGH_C"/>
    <property type="match status" value="1"/>
</dbReference>
<evidence type="ECO:0000256" key="5">
    <source>
        <dbReference type="ARBA" id="ARBA00022801"/>
    </source>
</evidence>
<feature type="binding site" evidence="7">
    <location>
        <position position="133"/>
    </location>
    <ligand>
        <name>Zn(2+)</name>
        <dbReference type="ChEBI" id="CHEBI:29105"/>
        <label>2</label>
    </ligand>
</feature>
<proteinExistence type="inferred from homology"/>
<feature type="binding site" evidence="7">
    <location>
        <position position="171"/>
    </location>
    <ligand>
        <name>Zn(2+)</name>
        <dbReference type="ChEBI" id="CHEBI:29105"/>
        <label>2</label>
    </ligand>
</feature>
<gene>
    <name evidence="7 9" type="primary">gloB</name>
    <name evidence="9" type="ORF">EUU23_09095</name>
</gene>
<evidence type="ECO:0000256" key="4">
    <source>
        <dbReference type="ARBA" id="ARBA00022723"/>
    </source>
</evidence>
<dbReference type="Gene3D" id="3.60.15.10">
    <property type="entry name" value="Ribonuclease Z/Hydroxyacylglutathione hydrolase-like"/>
    <property type="match status" value="1"/>
</dbReference>
<comment type="catalytic activity">
    <reaction evidence="1 7">
        <text>an S-(2-hydroxyacyl)glutathione + H2O = a 2-hydroxy carboxylate + glutathione + H(+)</text>
        <dbReference type="Rhea" id="RHEA:21864"/>
        <dbReference type="ChEBI" id="CHEBI:15377"/>
        <dbReference type="ChEBI" id="CHEBI:15378"/>
        <dbReference type="ChEBI" id="CHEBI:57925"/>
        <dbReference type="ChEBI" id="CHEBI:58896"/>
        <dbReference type="ChEBI" id="CHEBI:71261"/>
        <dbReference type="EC" id="3.1.2.6"/>
    </reaction>
</comment>
<organism evidence="9 10">
    <name type="scientific">Sphingorhabdus profundilacus</name>
    <dbReference type="NCBI Taxonomy" id="2509718"/>
    <lineage>
        <taxon>Bacteria</taxon>
        <taxon>Pseudomonadati</taxon>
        <taxon>Pseudomonadota</taxon>
        <taxon>Alphaproteobacteria</taxon>
        <taxon>Sphingomonadales</taxon>
        <taxon>Sphingomonadaceae</taxon>
        <taxon>Sphingorhabdus</taxon>
    </lineage>
</organism>
<dbReference type="RefSeq" id="WP_160353840.1">
    <property type="nucleotide sequence ID" value="NZ_SDWJ01000002.1"/>
</dbReference>
<accession>A0A6I4M0I4</accession>
<evidence type="ECO:0000313" key="9">
    <source>
        <dbReference type="EMBL" id="MVZ97863.1"/>
    </source>
</evidence>
<protein>
    <recommendedName>
        <fullName evidence="7">Hydroxyacylglutathione hydrolase</fullName>
        <ecNumber evidence="7">3.1.2.6</ecNumber>
    </recommendedName>
    <alternativeName>
        <fullName evidence="7">Glyoxalase II</fullName>
        <shortName evidence="7">Glx II</shortName>
    </alternativeName>
</protein>
<dbReference type="EMBL" id="SDWJ01000002">
    <property type="protein sequence ID" value="MVZ97863.1"/>
    <property type="molecule type" value="Genomic_DNA"/>
</dbReference>
<dbReference type="SMART" id="SM00849">
    <property type="entry name" value="Lactamase_B"/>
    <property type="match status" value="1"/>
</dbReference>
<dbReference type="AlphaFoldDB" id="A0A6I4M0I4"/>
<dbReference type="HAMAP" id="MF_01374">
    <property type="entry name" value="Glyoxalase_2"/>
    <property type="match status" value="1"/>
</dbReference>
<dbReference type="Proteomes" id="UP000471147">
    <property type="component" value="Unassembled WGS sequence"/>
</dbReference>
<comment type="caution">
    <text evidence="9">The sequence shown here is derived from an EMBL/GenBank/DDBJ whole genome shotgun (WGS) entry which is preliminary data.</text>
</comment>
<dbReference type="SUPFAM" id="SSF56281">
    <property type="entry name" value="Metallo-hydrolase/oxidoreductase"/>
    <property type="match status" value="1"/>
</dbReference>
<reference evidence="9 10" key="1">
    <citation type="submission" date="2019-01" db="EMBL/GenBank/DDBJ databases">
        <title>Sphingorhabdus lacus sp.nov., isolated from an oligotrophic freshwater lake.</title>
        <authorList>
            <person name="Park M."/>
        </authorList>
    </citation>
    <scope>NUCLEOTIDE SEQUENCE [LARGE SCALE GENOMIC DNA]</scope>
    <source>
        <strain evidence="9 10">IMCC26285</strain>
    </source>
</reference>
<keyword evidence="4 7" id="KW-0479">Metal-binding</keyword>
<comment type="function">
    <text evidence="7">Thiolesterase that catalyzes the hydrolysis of S-D-lactoyl-glutathione to form glutathione and D-lactic acid.</text>
</comment>
<feature type="binding site" evidence="7">
    <location>
        <position position="56"/>
    </location>
    <ligand>
        <name>Zn(2+)</name>
        <dbReference type="ChEBI" id="CHEBI:29105"/>
        <label>1</label>
    </ligand>
</feature>
<keyword evidence="10" id="KW-1185">Reference proteome</keyword>
<dbReference type="InterPro" id="IPR001279">
    <property type="entry name" value="Metallo-B-lactamas"/>
</dbReference>
<dbReference type="CDD" id="cd07723">
    <property type="entry name" value="hydroxyacylglutathione_hydrolase_MBL-fold"/>
    <property type="match status" value="1"/>
</dbReference>
<comment type="similarity">
    <text evidence="3 7">Belongs to the metallo-beta-lactamase superfamily. Glyoxalase II family.</text>
</comment>
<evidence type="ECO:0000256" key="3">
    <source>
        <dbReference type="ARBA" id="ARBA00006759"/>
    </source>
</evidence>
<dbReference type="InterPro" id="IPR035680">
    <property type="entry name" value="Clx_II_MBL"/>
</dbReference>
<feature type="binding site" evidence="7">
    <location>
        <position position="58"/>
    </location>
    <ligand>
        <name>Zn(2+)</name>
        <dbReference type="ChEBI" id="CHEBI:29105"/>
        <label>1</label>
    </ligand>
</feature>
<dbReference type="OrthoDB" id="9802248at2"/>
<evidence type="ECO:0000256" key="7">
    <source>
        <dbReference type="HAMAP-Rule" id="MF_01374"/>
    </source>
</evidence>
<feature type="binding site" evidence="7">
    <location>
        <position position="133"/>
    </location>
    <ligand>
        <name>Zn(2+)</name>
        <dbReference type="ChEBI" id="CHEBI:29105"/>
        <label>1</label>
    </ligand>
</feature>
<dbReference type="InterPro" id="IPR032282">
    <property type="entry name" value="HAGH_C"/>
</dbReference>
<dbReference type="Pfam" id="PF00753">
    <property type="entry name" value="Lactamase_B"/>
    <property type="match status" value="1"/>
</dbReference>
<dbReference type="EC" id="3.1.2.6" evidence="7"/>
<evidence type="ECO:0000259" key="8">
    <source>
        <dbReference type="SMART" id="SM00849"/>
    </source>
</evidence>
<evidence type="ECO:0000256" key="1">
    <source>
        <dbReference type="ARBA" id="ARBA00001623"/>
    </source>
</evidence>
<dbReference type="InterPro" id="IPR050110">
    <property type="entry name" value="Glyoxalase_II_hydrolase"/>
</dbReference>